<keyword evidence="2" id="KW-1185">Reference proteome</keyword>
<sequence>MSEKEYPKSGNQDEFIKDRLSKISALYGELEEYATEKNLYFHYEGPAGYGDGGAFRPNDIGVEDEWTGNISDGWQASSQSC</sequence>
<dbReference type="EMBL" id="MN098328">
    <property type="protein sequence ID" value="QFR56641.1"/>
    <property type="molecule type" value="Genomic_DNA"/>
</dbReference>
<organism evidence="1 2">
    <name type="scientific">Stenotrophomonas phage Mendera</name>
    <dbReference type="NCBI Taxonomy" id="2650877"/>
    <lineage>
        <taxon>Viruses</taxon>
        <taxon>Duplodnaviria</taxon>
        <taxon>Heunggongvirae</taxon>
        <taxon>Uroviricota</taxon>
        <taxon>Caudoviricetes</taxon>
        <taxon>Menderavirus</taxon>
        <taxon>Menderavirus mendera</taxon>
    </lineage>
</organism>
<evidence type="ECO:0000313" key="2">
    <source>
        <dbReference type="Proteomes" id="UP000326601"/>
    </source>
</evidence>
<evidence type="ECO:0000313" key="1">
    <source>
        <dbReference type="EMBL" id="QFR56641.1"/>
    </source>
</evidence>
<gene>
    <name evidence="1" type="ORF">CPT_Mendera_092</name>
</gene>
<accession>A0A5P8PIT4</accession>
<name>A0A5P8PIT4_9CAUD</name>
<reference evidence="2" key="1">
    <citation type="submission" date="2019-06" db="EMBL/GenBank/DDBJ databases">
        <title>Complete genome sequence of Stenotrophomonas phage Mendera.</title>
        <authorList>
            <person name="Garza K."/>
            <person name="Newkirk H."/>
            <person name="Moreland R."/>
            <person name="Liu M."/>
            <person name="Ramsey J."/>
            <person name="Gonzalez C.F."/>
            <person name="Leavitt J."/>
        </authorList>
    </citation>
    <scope>NUCLEOTIDE SEQUENCE [LARGE SCALE GENOMIC DNA]</scope>
</reference>
<protein>
    <submittedName>
        <fullName evidence="1">Uncharacterized protein</fullName>
    </submittedName>
</protein>
<proteinExistence type="predicted"/>
<dbReference type="Proteomes" id="UP000326601">
    <property type="component" value="Segment"/>
</dbReference>